<evidence type="ECO:0000256" key="2">
    <source>
        <dbReference type="ARBA" id="ARBA00022475"/>
    </source>
</evidence>
<keyword evidence="3 8" id="KW-0812">Transmembrane</keyword>
<evidence type="ECO:0000256" key="3">
    <source>
        <dbReference type="ARBA" id="ARBA00022692"/>
    </source>
</evidence>
<dbReference type="GO" id="GO:0009252">
    <property type="term" value="P:peptidoglycan biosynthetic process"/>
    <property type="evidence" value="ECO:0007669"/>
    <property type="project" value="UniProtKB-KW"/>
</dbReference>
<feature type="transmembrane region" description="Helical" evidence="8">
    <location>
        <begin position="376"/>
        <end position="398"/>
    </location>
</feature>
<feature type="transmembrane region" description="Helical" evidence="8">
    <location>
        <begin position="246"/>
        <end position="264"/>
    </location>
</feature>
<evidence type="ECO:0000256" key="1">
    <source>
        <dbReference type="ARBA" id="ARBA00004651"/>
    </source>
</evidence>
<keyword evidence="2" id="KW-1003">Cell membrane</keyword>
<protein>
    <submittedName>
        <fullName evidence="9">Putative membrane protein/virulence factor</fullName>
    </submittedName>
</protein>
<dbReference type="PANTHER" id="PTHR47019:SF1">
    <property type="entry name" value="LIPID II FLIPPASE MURJ"/>
    <property type="match status" value="1"/>
</dbReference>
<feature type="transmembrane region" description="Helical" evidence="8">
    <location>
        <begin position="404"/>
        <end position="425"/>
    </location>
</feature>
<evidence type="ECO:0000256" key="6">
    <source>
        <dbReference type="ARBA" id="ARBA00022989"/>
    </source>
</evidence>
<proteinExistence type="predicted"/>
<feature type="transmembrane region" description="Helical" evidence="8">
    <location>
        <begin position="466"/>
        <end position="487"/>
    </location>
</feature>
<keyword evidence="5" id="KW-0573">Peptidoglycan synthesis</keyword>
<dbReference type="EMBL" id="KC811128">
    <property type="protein sequence ID" value="AGQ19294.1"/>
    <property type="molecule type" value="Genomic_DNA"/>
</dbReference>
<sequence length="498" mass="56100">MRSFKKLLGPISIISIAYLMSRVFGFIREILLARWTGVSSATDTLDLAFVIPDFLFYLSAGGYLAITLIPILSKFQKDKLADLNNYFLSLLNGLTIIFGIFSIIFFVFRYEIGEIFGVIDIELFVQVFTPIIFSQVFFFSGAIMMAYQYFMGEFKYAALAPVIYNLSIIFFGWINSSTPESTIYGFAIGGFIGSFIGHIIIQIYGLKKLGLNVKFIKPKLEDLRHYFKVSIPLIVGQSIAVMDEQLFRVFGSMLSVGAIASFRYARRVAILPVGVMAQAVGVASFPTMSHLFVKEKFDELKELIRQQIAILYFLNLAIVLILITNNAEIISLVYERGEFNNNDVLRVSSIMSIVAFGILPWSLNQIVTRAFYVQTNYWYPVLVGTSSTILATLIILNIESKSEISYAIIIIASLFLYSLILLTTLKIDGEKILNKDLINDLIFSSIIYFVTLGLLQFLPIGDLGKILYILASVTIITLSFIVSVRVIKMKYVKINKVR</sequence>
<feature type="transmembrane region" description="Helical" evidence="8">
    <location>
        <begin position="344"/>
        <end position="364"/>
    </location>
</feature>
<dbReference type="GO" id="GO:0008360">
    <property type="term" value="P:regulation of cell shape"/>
    <property type="evidence" value="ECO:0007669"/>
    <property type="project" value="UniProtKB-KW"/>
</dbReference>
<name>S5DKK3_9ACTN</name>
<feature type="transmembrane region" description="Helical" evidence="8">
    <location>
        <begin position="7"/>
        <end position="27"/>
    </location>
</feature>
<comment type="subcellular location">
    <subcellularLocation>
        <location evidence="1">Cell membrane</location>
        <topology evidence="1">Multi-pass membrane protein</topology>
    </subcellularLocation>
</comment>
<dbReference type="PANTHER" id="PTHR47019">
    <property type="entry name" value="LIPID II FLIPPASE MURJ"/>
    <property type="match status" value="1"/>
</dbReference>
<evidence type="ECO:0000313" key="9">
    <source>
        <dbReference type="EMBL" id="AGQ19294.1"/>
    </source>
</evidence>
<feature type="transmembrane region" description="Helical" evidence="8">
    <location>
        <begin position="304"/>
        <end position="324"/>
    </location>
</feature>
<feature type="transmembrane region" description="Helical" evidence="8">
    <location>
        <begin position="128"/>
        <end position="147"/>
    </location>
</feature>
<evidence type="ECO:0000256" key="7">
    <source>
        <dbReference type="ARBA" id="ARBA00023136"/>
    </source>
</evidence>
<feature type="transmembrane region" description="Helical" evidence="8">
    <location>
        <begin position="47"/>
        <end position="73"/>
    </location>
</feature>
<dbReference type="PRINTS" id="PR01806">
    <property type="entry name" value="VIRFACTRMVIN"/>
</dbReference>
<evidence type="ECO:0000256" key="8">
    <source>
        <dbReference type="SAM" id="Phobius"/>
    </source>
</evidence>
<dbReference type="GO" id="GO:0005886">
    <property type="term" value="C:plasma membrane"/>
    <property type="evidence" value="ECO:0007669"/>
    <property type="project" value="UniProtKB-SubCell"/>
</dbReference>
<feature type="transmembrane region" description="Helical" evidence="8">
    <location>
        <begin position="437"/>
        <end position="460"/>
    </location>
</feature>
<evidence type="ECO:0000256" key="5">
    <source>
        <dbReference type="ARBA" id="ARBA00022984"/>
    </source>
</evidence>
<feature type="transmembrane region" description="Helical" evidence="8">
    <location>
        <begin position="85"/>
        <end position="108"/>
    </location>
</feature>
<reference evidence="9" key="1">
    <citation type="journal article" date="2013" name="Sci. Rep.">
        <title>Metagenomics uncovers a new group of low GC and ultra-small marine Actinobacteria.</title>
        <authorList>
            <person name="Ghai R."/>
            <person name="Mizuno C.M."/>
            <person name="Picazo A."/>
            <person name="Camacho A."/>
            <person name="Rodriguez-Valera F."/>
        </authorList>
    </citation>
    <scope>NUCLEOTIDE SEQUENCE</scope>
</reference>
<dbReference type="GO" id="GO:0034204">
    <property type="term" value="P:lipid translocation"/>
    <property type="evidence" value="ECO:0007669"/>
    <property type="project" value="TreeGrafter"/>
</dbReference>
<feature type="transmembrane region" description="Helical" evidence="8">
    <location>
        <begin position="270"/>
        <end position="292"/>
    </location>
</feature>
<keyword evidence="7 8" id="KW-0472">Membrane</keyword>
<organism evidence="9">
    <name type="scientific">Candidatus Actinomarina minuta</name>
    <dbReference type="NCBI Taxonomy" id="1389454"/>
    <lineage>
        <taxon>Bacteria</taxon>
        <taxon>Bacillati</taxon>
        <taxon>Actinomycetota</taxon>
        <taxon>Actinomycetes</taxon>
        <taxon>Candidatus Actinomarinidae</taxon>
        <taxon>Candidatus Actinomarinales</taxon>
        <taxon>Candidatus Actinomarineae</taxon>
        <taxon>Candidatus Actinomarinaceae</taxon>
        <taxon>Candidatus Actinomarina</taxon>
    </lineage>
</organism>
<accession>S5DKK3</accession>
<dbReference type="GO" id="GO:0015648">
    <property type="term" value="F:lipid-linked peptidoglycan transporter activity"/>
    <property type="evidence" value="ECO:0007669"/>
    <property type="project" value="TreeGrafter"/>
</dbReference>
<feature type="transmembrane region" description="Helical" evidence="8">
    <location>
        <begin position="186"/>
        <end position="206"/>
    </location>
</feature>
<feature type="transmembrane region" description="Helical" evidence="8">
    <location>
        <begin position="154"/>
        <end position="174"/>
    </location>
</feature>
<evidence type="ECO:0000256" key="4">
    <source>
        <dbReference type="ARBA" id="ARBA00022960"/>
    </source>
</evidence>
<keyword evidence="4" id="KW-0133">Cell shape</keyword>
<dbReference type="AlphaFoldDB" id="S5DKK3"/>
<dbReference type="InterPro" id="IPR004268">
    <property type="entry name" value="MurJ"/>
</dbReference>
<dbReference type="InterPro" id="IPR051050">
    <property type="entry name" value="Lipid_II_flippase_MurJ/MviN"/>
</dbReference>
<dbReference type="Pfam" id="PF03023">
    <property type="entry name" value="MurJ"/>
    <property type="match status" value="1"/>
</dbReference>
<keyword evidence="6 8" id="KW-1133">Transmembrane helix</keyword>